<proteinExistence type="predicted"/>
<dbReference type="KEGG" id="pect:BN1012_Phect1310"/>
<organism evidence="1 2">
    <name type="scientific">Candidatus Phaeomarinibacter ectocarpi</name>
    <dbReference type="NCBI Taxonomy" id="1458461"/>
    <lineage>
        <taxon>Bacteria</taxon>
        <taxon>Pseudomonadati</taxon>
        <taxon>Pseudomonadota</taxon>
        <taxon>Alphaproteobacteria</taxon>
        <taxon>Hyphomicrobiales</taxon>
        <taxon>Parvibaculaceae</taxon>
        <taxon>Candidatus Phaeomarinibacter</taxon>
    </lineage>
</organism>
<dbReference type="AlphaFoldDB" id="X5MEY3"/>
<dbReference type="HOGENOM" id="CLU_699593_0_0_5"/>
<dbReference type="Proteomes" id="UP000032160">
    <property type="component" value="Chromosome I"/>
</dbReference>
<keyword evidence="2" id="KW-1185">Reference proteome</keyword>
<reference evidence="1 2" key="1">
    <citation type="journal article" date="2014" name="Front. Genet.">
        <title>Genome and metabolic network of "Candidatus Phaeomarinobacter ectocarpi" Ec32, a new candidate genus of Alphaproteobacteria frequently associated with brown algae.</title>
        <authorList>
            <person name="Dittami S.M."/>
            <person name="Barbeyron T."/>
            <person name="Boyen C."/>
            <person name="Cambefort J."/>
            <person name="Collet G."/>
            <person name="Delage L."/>
            <person name="Gobet A."/>
            <person name="Groisillier A."/>
            <person name="Leblanc C."/>
            <person name="Michel G."/>
            <person name="Scornet D."/>
            <person name="Siegel A."/>
            <person name="Tapia J.E."/>
            <person name="Tonon T."/>
        </authorList>
    </citation>
    <scope>NUCLEOTIDE SEQUENCE [LARGE SCALE GENOMIC DNA]</scope>
    <source>
        <strain evidence="1 2">Ec32</strain>
    </source>
</reference>
<gene>
    <name evidence="1" type="ORF">BN1012_Phect1310</name>
</gene>
<dbReference type="EMBL" id="HG966617">
    <property type="protein sequence ID" value="CDO59524.1"/>
    <property type="molecule type" value="Genomic_DNA"/>
</dbReference>
<sequence length="394" mass="43322">MAWTRRRPVLTGTALIFLLMSGLLYVQLRLPPPPDWRAAYYAARAADNCSRAYTIAVVVSGAGVPGGFEFWHDTYGALIAANEPPPCAPSWEALFGAPDTPDDLVAAAMEDLRTQASAPQPPRADLAVSRLGTVWAALNGFWVETGYEGDRARYEPDFVDLSVSDRFRAAWAVLKCDPVRGSGRPDWRFVEAWAVDDPETTLSNGPWQQVAENCASAVLSLVDSVGIGATGGKGRALDVMLHHARWLPRGDYVYAARPLVHGVWPWFVDMQDEAAVAKQYEDLFVTFGVSLDTAYGPSLALYARKILDGTEPRYLAERRWDFIAQDTPLTDDQYAYAMLMVAVEEGEAVEADRDAVAARLSDGERSAALEWAYRYFGEPAEDGERVFVDIDLAG</sequence>
<name>X5MEY3_9HYPH</name>
<protein>
    <submittedName>
        <fullName evidence="1">Uncharacterized protein</fullName>
    </submittedName>
</protein>
<accession>X5MEY3</accession>
<evidence type="ECO:0000313" key="2">
    <source>
        <dbReference type="Proteomes" id="UP000032160"/>
    </source>
</evidence>
<evidence type="ECO:0000313" key="1">
    <source>
        <dbReference type="EMBL" id="CDO59524.1"/>
    </source>
</evidence>